<proteinExistence type="predicted"/>
<dbReference type="STRING" id="1561998.A0A1I7UCR1"/>
<reference evidence="2" key="1">
    <citation type="submission" date="2016-11" db="UniProtKB">
        <authorList>
            <consortium name="WormBaseParasite"/>
        </authorList>
    </citation>
    <scope>IDENTIFICATION</scope>
</reference>
<organism evidence="1 2">
    <name type="scientific">Caenorhabditis tropicalis</name>
    <dbReference type="NCBI Taxonomy" id="1561998"/>
    <lineage>
        <taxon>Eukaryota</taxon>
        <taxon>Metazoa</taxon>
        <taxon>Ecdysozoa</taxon>
        <taxon>Nematoda</taxon>
        <taxon>Chromadorea</taxon>
        <taxon>Rhabditida</taxon>
        <taxon>Rhabditina</taxon>
        <taxon>Rhabditomorpha</taxon>
        <taxon>Rhabditoidea</taxon>
        <taxon>Rhabditidae</taxon>
        <taxon>Peloderinae</taxon>
        <taxon>Caenorhabditis</taxon>
    </lineage>
</organism>
<keyword evidence="1" id="KW-1185">Reference proteome</keyword>
<name>A0A1I7UCR1_9PELO</name>
<protein>
    <submittedName>
        <fullName evidence="2">ArsA_HSP20 domain-containing protein</fullName>
    </submittedName>
</protein>
<sequence length="308" mass="36208">MMVFDNIILDVEIEKIYVIIVERRSIVQQIFFLIKCLVLKKFNSCVNNVIHISNRELNFQLDRHFKKFHFQSSKCTNCDYISETPLQNSRHVLSCLNRIICGYCNLENPDKDHVKEMHWRRLERPIPKRVADKINKNAKELRKEIPRTPPEEQLIDKESNNVEDDIDESSEITEIRNQSRQDKYSEEKQIIESEDDDPFFNFSEPSTSQFDFSSTVFGDEDETPEEYLTFSISPKDSDLSYHLRGRLPSELVDLFPELENTSIVLLNSGMSPRCRMDVQVPVSIPNACENEEEMRNWLENVIFLDDDS</sequence>
<evidence type="ECO:0000313" key="2">
    <source>
        <dbReference type="WBParaSite" id="Csp11.Scaffold629.g8020.t1"/>
    </source>
</evidence>
<dbReference type="WBParaSite" id="Csp11.Scaffold629.g8020.t1">
    <property type="protein sequence ID" value="Csp11.Scaffold629.g8020.t1"/>
    <property type="gene ID" value="Csp11.Scaffold629.g8020"/>
</dbReference>
<evidence type="ECO:0000313" key="1">
    <source>
        <dbReference type="Proteomes" id="UP000095282"/>
    </source>
</evidence>
<dbReference type="Proteomes" id="UP000095282">
    <property type="component" value="Unplaced"/>
</dbReference>
<dbReference type="AlphaFoldDB" id="A0A1I7UCR1"/>
<dbReference type="eggNOG" id="KOG1721">
    <property type="taxonomic scope" value="Eukaryota"/>
</dbReference>
<accession>A0A1I7UCR1</accession>